<organism evidence="2 3">
    <name type="scientific">Phytophthora fragariaefolia</name>
    <dbReference type="NCBI Taxonomy" id="1490495"/>
    <lineage>
        <taxon>Eukaryota</taxon>
        <taxon>Sar</taxon>
        <taxon>Stramenopiles</taxon>
        <taxon>Oomycota</taxon>
        <taxon>Peronosporomycetes</taxon>
        <taxon>Peronosporales</taxon>
        <taxon>Peronosporaceae</taxon>
        <taxon>Phytophthora</taxon>
    </lineage>
</organism>
<dbReference type="OrthoDB" id="107004at2759"/>
<comment type="caution">
    <text evidence="2">The sequence shown here is derived from an EMBL/GenBank/DDBJ whole genome shotgun (WGS) entry which is preliminary data.</text>
</comment>
<evidence type="ECO:0000256" key="1">
    <source>
        <dbReference type="SAM" id="Phobius"/>
    </source>
</evidence>
<feature type="transmembrane region" description="Helical" evidence="1">
    <location>
        <begin position="175"/>
        <end position="194"/>
    </location>
</feature>
<sequence>MKPCESSQNRPSSSRSQVYFASLGEGRLVGARHQYQNDNTMEEIERVENAMATYTTWGANSLRAECRRRNVVPASLNKAVYLAALRAARIETGIINANSVVQDPFQQGTSERRTVECMFRLLNAVFSDFHCEHFADMGDCASRADLDTGATGSKSLMGRNVALTTMTKIMKASTLSFTAILNLEALILLMFASTTMQNYG</sequence>
<reference evidence="2" key="1">
    <citation type="submission" date="2023-04" db="EMBL/GenBank/DDBJ databases">
        <title>Phytophthora fragariaefolia NBRC 109709.</title>
        <authorList>
            <person name="Ichikawa N."/>
            <person name="Sato H."/>
            <person name="Tonouchi N."/>
        </authorList>
    </citation>
    <scope>NUCLEOTIDE SEQUENCE</scope>
    <source>
        <strain evidence="2">NBRC 109709</strain>
    </source>
</reference>
<dbReference type="Proteomes" id="UP001165121">
    <property type="component" value="Unassembled WGS sequence"/>
</dbReference>
<dbReference type="AlphaFoldDB" id="A0A9W6XMZ2"/>
<accession>A0A9W6XMZ2</accession>
<keyword evidence="3" id="KW-1185">Reference proteome</keyword>
<keyword evidence="1" id="KW-1133">Transmembrane helix</keyword>
<keyword evidence="1" id="KW-0472">Membrane</keyword>
<evidence type="ECO:0000313" key="3">
    <source>
        <dbReference type="Proteomes" id="UP001165121"/>
    </source>
</evidence>
<keyword evidence="1" id="KW-0812">Transmembrane</keyword>
<name>A0A9W6XMZ2_9STRA</name>
<protein>
    <submittedName>
        <fullName evidence="2">Unnamed protein product</fullName>
    </submittedName>
</protein>
<proteinExistence type="predicted"/>
<gene>
    <name evidence="2" type="ORF">Pfra01_001362900</name>
</gene>
<dbReference type="EMBL" id="BSXT01001400">
    <property type="protein sequence ID" value="GMF42095.1"/>
    <property type="molecule type" value="Genomic_DNA"/>
</dbReference>
<evidence type="ECO:0000313" key="2">
    <source>
        <dbReference type="EMBL" id="GMF42095.1"/>
    </source>
</evidence>